<evidence type="ECO:0000313" key="5">
    <source>
        <dbReference type="Proteomes" id="UP000318582"/>
    </source>
</evidence>
<dbReference type="PANTHER" id="PTHR13393:SF0">
    <property type="entry name" value="RNA N6-ADENOSINE-METHYLTRANSFERASE METTL16"/>
    <property type="match status" value="1"/>
</dbReference>
<name>A0A507ECG9_9FUNG</name>
<comment type="caution">
    <text evidence="4">The sequence shown here is derived from an EMBL/GenBank/DDBJ whole genome shotgun (WGS) entry which is preliminary data.</text>
</comment>
<dbReference type="STRING" id="109895.A0A507ECG9"/>
<dbReference type="Pfam" id="PF05971">
    <property type="entry name" value="Methyltransf_10"/>
    <property type="match status" value="1"/>
</dbReference>
<evidence type="ECO:0000256" key="2">
    <source>
        <dbReference type="ARBA" id="ARBA00022679"/>
    </source>
</evidence>
<proteinExistence type="predicted"/>
<feature type="region of interest" description="Disordered" evidence="3">
    <location>
        <begin position="331"/>
        <end position="353"/>
    </location>
</feature>
<dbReference type="AlphaFoldDB" id="A0A507ECG9"/>
<evidence type="ECO:0000313" key="4">
    <source>
        <dbReference type="EMBL" id="TPX61035.1"/>
    </source>
</evidence>
<keyword evidence="5" id="KW-1185">Reference proteome</keyword>
<dbReference type="PANTHER" id="PTHR13393">
    <property type="entry name" value="SAM-DEPENDENT METHYLTRANSFERASE"/>
    <property type="match status" value="1"/>
</dbReference>
<organism evidence="4 5">
    <name type="scientific">Powellomyces hirtus</name>
    <dbReference type="NCBI Taxonomy" id="109895"/>
    <lineage>
        <taxon>Eukaryota</taxon>
        <taxon>Fungi</taxon>
        <taxon>Fungi incertae sedis</taxon>
        <taxon>Chytridiomycota</taxon>
        <taxon>Chytridiomycota incertae sedis</taxon>
        <taxon>Chytridiomycetes</taxon>
        <taxon>Spizellomycetales</taxon>
        <taxon>Powellomycetaceae</taxon>
        <taxon>Powellomyces</taxon>
    </lineage>
</organism>
<keyword evidence="1" id="KW-0489">Methyltransferase</keyword>
<protein>
    <recommendedName>
        <fullName evidence="6">U6 small nuclear RNA (adenine-(43)-N(6))-methyltransferase</fullName>
    </recommendedName>
</protein>
<reference evidence="4 5" key="1">
    <citation type="journal article" date="2019" name="Sci. Rep.">
        <title>Comparative genomics of chytrid fungi reveal insights into the obligate biotrophic and pathogenic lifestyle of Synchytrium endobioticum.</title>
        <authorList>
            <person name="van de Vossenberg B.T.L.H."/>
            <person name="Warris S."/>
            <person name="Nguyen H.D.T."/>
            <person name="van Gent-Pelzer M.P.E."/>
            <person name="Joly D.L."/>
            <person name="van de Geest H.C."/>
            <person name="Bonants P.J.M."/>
            <person name="Smith D.S."/>
            <person name="Levesque C.A."/>
            <person name="van der Lee T.A.J."/>
        </authorList>
    </citation>
    <scope>NUCLEOTIDE SEQUENCE [LARGE SCALE GENOMIC DNA]</scope>
    <source>
        <strain evidence="4 5">CBS 809.83</strain>
    </source>
</reference>
<feature type="region of interest" description="Disordered" evidence="3">
    <location>
        <begin position="368"/>
        <end position="463"/>
    </location>
</feature>
<dbReference type="GO" id="GO:0005634">
    <property type="term" value="C:nucleus"/>
    <property type="evidence" value="ECO:0007669"/>
    <property type="project" value="TreeGrafter"/>
</dbReference>
<feature type="compositionally biased region" description="Basic residues" evidence="3">
    <location>
        <begin position="388"/>
        <end position="397"/>
    </location>
</feature>
<dbReference type="EMBL" id="QEAQ01000010">
    <property type="protein sequence ID" value="TPX61035.1"/>
    <property type="molecule type" value="Genomic_DNA"/>
</dbReference>
<dbReference type="InterPro" id="IPR029063">
    <property type="entry name" value="SAM-dependent_MTases_sf"/>
</dbReference>
<evidence type="ECO:0008006" key="6">
    <source>
        <dbReference type="Google" id="ProtNLM"/>
    </source>
</evidence>
<keyword evidence="2" id="KW-0808">Transferase</keyword>
<dbReference type="GO" id="GO:0070475">
    <property type="term" value="P:rRNA base methylation"/>
    <property type="evidence" value="ECO:0007669"/>
    <property type="project" value="TreeGrafter"/>
</dbReference>
<evidence type="ECO:0000256" key="3">
    <source>
        <dbReference type="SAM" id="MobiDB-lite"/>
    </source>
</evidence>
<accession>A0A507ECG9</accession>
<evidence type="ECO:0000256" key="1">
    <source>
        <dbReference type="ARBA" id="ARBA00022603"/>
    </source>
</evidence>
<dbReference type="Proteomes" id="UP000318582">
    <property type="component" value="Unassembled WGS sequence"/>
</dbReference>
<dbReference type="GO" id="GO:0008168">
    <property type="term" value="F:methyltransferase activity"/>
    <property type="evidence" value="ECO:0007669"/>
    <property type="project" value="UniProtKB-KW"/>
</dbReference>
<dbReference type="SUPFAM" id="SSF53335">
    <property type="entry name" value="S-adenosyl-L-methionine-dependent methyltransferases"/>
    <property type="match status" value="2"/>
</dbReference>
<sequence>MDDLTVHLPHKESINCCAINSSPPSQIQAFQFDPSKLSGQLTMHERNPYSDRPDFVQLAAQYEHLRPHVRTNRAGWPAIDFRDPKALRELTCALLWVGFGLRLEIPLDSLCPPVPNRLDYVLTIEDLLEETGTAGSASPIHGIDMKNEAWKMLALDIDPRSISYATANIAQNKMHDRVKVVMNETEALFPQQLLDDFTKERYGFSMCNPPFYESASQMALARSTKAAAPRAICTGSAAEMITAGGEAAFILHLLAESSQPHMRDRVGWYTSLVGRKDDIAVIENALRELDGVRWVVRTLRQAKTVRWVVAWTFVHLASRDDDAVGEAGVGITGGDSGDASFVRNPHSDDPNHIASPVLKVLEAEVKHPETASKIADSQDPPPPPPSTKQRKKQKRKKETGLNENQIVDTIGASHRNAQDPAGSEPTDTTRDMFPARANDNETTSGAGSTGSTRPPCETSHCQG</sequence>
<dbReference type="InterPro" id="IPR010286">
    <property type="entry name" value="METTL16/RlmF"/>
</dbReference>
<feature type="compositionally biased region" description="Low complexity" evidence="3">
    <location>
        <begin position="442"/>
        <end position="452"/>
    </location>
</feature>
<gene>
    <name evidence="4" type="ORF">PhCBS80983_g01378</name>
</gene>
<dbReference type="Gene3D" id="3.40.50.150">
    <property type="entry name" value="Vaccinia Virus protein VP39"/>
    <property type="match status" value="1"/>
</dbReference>